<accession>A0A9P1IF94</accession>
<name>A0A9P1IF94_9PELO</name>
<dbReference type="AlphaFoldDB" id="A0A9P1IF94"/>
<evidence type="ECO:0000313" key="1">
    <source>
        <dbReference type="EMBL" id="CAI5443061.1"/>
    </source>
</evidence>
<gene>
    <name evidence="1" type="ORF">CAMP_LOCUS5698</name>
</gene>
<sequence length="73" mass="8597">MTFSDVLQVCDYRFQWKIRGLLKKACNVDGMSITWKTWRIEDLSRILIGIREIEAIVFLCVTNTVSRGSRNDW</sequence>
<reference evidence="1" key="1">
    <citation type="submission" date="2022-11" db="EMBL/GenBank/DDBJ databases">
        <authorList>
            <person name="Kikuchi T."/>
        </authorList>
    </citation>
    <scope>NUCLEOTIDE SEQUENCE</scope>
    <source>
        <strain evidence="1">PS1010</strain>
    </source>
</reference>
<evidence type="ECO:0000313" key="2">
    <source>
        <dbReference type="Proteomes" id="UP001152747"/>
    </source>
</evidence>
<proteinExistence type="predicted"/>
<organism evidence="1 2">
    <name type="scientific">Caenorhabditis angaria</name>
    <dbReference type="NCBI Taxonomy" id="860376"/>
    <lineage>
        <taxon>Eukaryota</taxon>
        <taxon>Metazoa</taxon>
        <taxon>Ecdysozoa</taxon>
        <taxon>Nematoda</taxon>
        <taxon>Chromadorea</taxon>
        <taxon>Rhabditida</taxon>
        <taxon>Rhabditina</taxon>
        <taxon>Rhabditomorpha</taxon>
        <taxon>Rhabditoidea</taxon>
        <taxon>Rhabditidae</taxon>
        <taxon>Peloderinae</taxon>
        <taxon>Caenorhabditis</taxon>
    </lineage>
</organism>
<dbReference type="Proteomes" id="UP001152747">
    <property type="component" value="Unassembled WGS sequence"/>
</dbReference>
<keyword evidence="2" id="KW-1185">Reference proteome</keyword>
<protein>
    <submittedName>
        <fullName evidence="1">Uncharacterized protein</fullName>
    </submittedName>
</protein>
<dbReference type="EMBL" id="CANHGI010000002">
    <property type="protein sequence ID" value="CAI5443061.1"/>
    <property type="molecule type" value="Genomic_DNA"/>
</dbReference>
<comment type="caution">
    <text evidence="1">The sequence shown here is derived from an EMBL/GenBank/DDBJ whole genome shotgun (WGS) entry which is preliminary data.</text>
</comment>